<proteinExistence type="predicted"/>
<reference evidence="4" key="1">
    <citation type="journal article" date="2008" name="Nat. Genet.">
        <title>The Pristionchus pacificus genome provides a unique perspective on nematode lifestyle and parasitism.</title>
        <authorList>
            <person name="Dieterich C."/>
            <person name="Clifton S.W."/>
            <person name="Schuster L.N."/>
            <person name="Chinwalla A."/>
            <person name="Delehaunty K."/>
            <person name="Dinkelacker I."/>
            <person name="Fulton L."/>
            <person name="Fulton R."/>
            <person name="Godfrey J."/>
            <person name="Minx P."/>
            <person name="Mitreva M."/>
            <person name="Roeseler W."/>
            <person name="Tian H."/>
            <person name="Witte H."/>
            <person name="Yang S.P."/>
            <person name="Wilson R.K."/>
            <person name="Sommer R.J."/>
        </authorList>
    </citation>
    <scope>NUCLEOTIDE SEQUENCE [LARGE SCALE GENOMIC DNA]</scope>
    <source>
        <strain evidence="4">PS312</strain>
    </source>
</reference>
<protein>
    <submittedName>
        <fullName evidence="3">Uncharacterized protein</fullName>
    </submittedName>
</protein>
<feature type="region of interest" description="Disordered" evidence="1">
    <location>
        <begin position="382"/>
        <end position="402"/>
    </location>
</feature>
<feature type="region of interest" description="Disordered" evidence="1">
    <location>
        <begin position="155"/>
        <end position="185"/>
    </location>
</feature>
<dbReference type="PANTHER" id="PTHR36514">
    <property type="entry name" value="PROTEIN CBG00436"/>
    <property type="match status" value="1"/>
</dbReference>
<feature type="region of interest" description="Disordered" evidence="1">
    <location>
        <begin position="90"/>
        <end position="136"/>
    </location>
</feature>
<evidence type="ECO:0000256" key="2">
    <source>
        <dbReference type="SAM" id="Phobius"/>
    </source>
</evidence>
<accession>A0A8R1Y8Y7</accession>
<keyword evidence="2" id="KW-0812">Transmembrane</keyword>
<feature type="compositionally biased region" description="Low complexity" evidence="1">
    <location>
        <begin position="202"/>
        <end position="213"/>
    </location>
</feature>
<keyword evidence="4" id="KW-1185">Reference proteome</keyword>
<keyword evidence="2" id="KW-0472">Membrane</keyword>
<name>A0A8R1Y8Y7_PRIPA</name>
<keyword evidence="2" id="KW-1133">Transmembrane helix</keyword>
<reference evidence="3" key="2">
    <citation type="submission" date="2022-06" db="UniProtKB">
        <authorList>
            <consortium name="EnsemblMetazoa"/>
        </authorList>
    </citation>
    <scope>IDENTIFICATION</scope>
    <source>
        <strain evidence="3">PS312</strain>
    </source>
</reference>
<evidence type="ECO:0000256" key="1">
    <source>
        <dbReference type="SAM" id="MobiDB-lite"/>
    </source>
</evidence>
<sequence>MSKYCTLSHMHTISHIALGGSINRTGKGVFSILPSPSVGMQFIFILLTVVTLSFALPTKRQAQNSYGDEPQTPAPTTYNAAVSAAPEYAPAQVAQEPATASAAVESSGYRHKRQAQNSYGDEPQTPAPSTYNAAVSSAPEYAPAEVSQEAVTATAAVESSGYRHKRQSQNSYGDEPQTPAPSTYNAAVSAAPEYAPAEVSQETATASAAVESSGYRHKRQAHNSYGDEPQTPAPATYNEVTTAATEYGPHQAIANRSQSQSFYCKSKPEGAAIFRQTPVLISAMKIQLFLVALAISTASARYLVKRDNSYGDEPVVPAEVATEAPVAAVSAESDEGYAAPAEAVTEAPVAEEYAPAEVAQEVATEAPVVEASGYRLKREAQNAYGDEPVVPEEPATEAPAAEEPVVEEVAATEAAPAAAYDAPVEATTAAVVAEEYAPAEVAQEVATEAPAEVAATEAAPAAAYDAPVEATTAAQPLLINMRFFILFALAAAVYAGGQNGYGDEPVVPAEVATEAPVAEVAPTESAPAEYAAPVEAVTEAAAEYAPAEVAQEVATEAPAVEASGYRFKRGAQNGYGDEPVVPAEVATEAPVAEEPVAEEPAATEAAPAEYSAPAEVATEAPVVEEPVAEVAQEVATEAPAVEASGYRFKRGAQNGYGDEPVVPAEVATEAPVAEEPVAEEPVATEAAPAEYAAPAEVATEAPVVEEPVAEVAQEVATEAPAVEASGYRFKRGAQNGYGDEPVVPAEVATEAPVAEEPVAEEPAATEAAPAEYSAPAEVATEAPVVEEPVAEVAQEVATEAPAVEASGYRFKRGAQNGYGDEPVVPAEVATEAPVVEEPVAEEPAATEAAPAEYAAPAEVATEAPVVEEPVAEVAQEVATEAPAVEASGYRFKRGAQNGYGDEPVVPAEVATEAPVVEEPVAEEPAATEAAPAEYAAPAEVATEAPVVEEPVAEVAQEVATEAPAVEASGYRFKRGAQNGYGDEPVVPAEVATEATVAEEPVAEEPAAPVEAVTEAAAEYAPAEISTLDLFTGNLSPFASTLDVFSWREVIGNCVNELCPPSYTCTLGVCHRAIRVRKAGAPAIGPCVNAKCPDNHMCEHNENRCYPVEPVAERLLTKRALLAVRYPEETTMGAL</sequence>
<evidence type="ECO:0000313" key="4">
    <source>
        <dbReference type="Proteomes" id="UP000005239"/>
    </source>
</evidence>
<gene>
    <name evidence="3" type="primary">WBGene00091683</name>
</gene>
<feature type="transmembrane region" description="Helical" evidence="2">
    <location>
        <begin position="38"/>
        <end position="56"/>
    </location>
</feature>
<feature type="region of interest" description="Disordered" evidence="1">
    <location>
        <begin position="202"/>
        <end position="233"/>
    </location>
</feature>
<dbReference type="EnsemblMetazoa" id="PPA02129.1">
    <property type="protein sequence ID" value="PPA02129.1"/>
    <property type="gene ID" value="WBGene00091683"/>
</dbReference>
<dbReference type="Proteomes" id="UP000005239">
    <property type="component" value="Unassembled WGS sequence"/>
</dbReference>
<dbReference type="AlphaFoldDB" id="A0A8R1Y8Y7"/>
<dbReference type="PANTHER" id="PTHR36514:SF3">
    <property type="entry name" value="ASCARIS SUUM EPICUTICLIN PROTEIN RELATED"/>
    <property type="match status" value="1"/>
</dbReference>
<organism evidence="3 4">
    <name type="scientific">Pristionchus pacificus</name>
    <name type="common">Parasitic nematode worm</name>
    <dbReference type="NCBI Taxonomy" id="54126"/>
    <lineage>
        <taxon>Eukaryota</taxon>
        <taxon>Metazoa</taxon>
        <taxon>Ecdysozoa</taxon>
        <taxon>Nematoda</taxon>
        <taxon>Chromadorea</taxon>
        <taxon>Rhabditida</taxon>
        <taxon>Rhabditina</taxon>
        <taxon>Diplogasteromorpha</taxon>
        <taxon>Diplogasteroidea</taxon>
        <taxon>Neodiplogasteridae</taxon>
        <taxon>Pristionchus</taxon>
    </lineage>
</organism>
<evidence type="ECO:0000313" key="3">
    <source>
        <dbReference type="EnsemblMetazoa" id="PPA02129.1"/>
    </source>
</evidence>
<feature type="compositionally biased region" description="Low complexity" evidence="1">
    <location>
        <begin position="392"/>
        <end position="402"/>
    </location>
</feature>